<feature type="disulfide bond" evidence="6">
    <location>
        <begin position="331"/>
        <end position="370"/>
    </location>
</feature>
<dbReference type="Gene3D" id="2.40.70.10">
    <property type="entry name" value="Acid Proteases"/>
    <property type="match status" value="2"/>
</dbReference>
<evidence type="ECO:0000313" key="12">
    <source>
        <dbReference type="Proteomes" id="UP000663844"/>
    </source>
</evidence>
<organism evidence="11 12">
    <name type="scientific">Adineta steineri</name>
    <dbReference type="NCBI Taxonomy" id="433720"/>
    <lineage>
        <taxon>Eukaryota</taxon>
        <taxon>Metazoa</taxon>
        <taxon>Spiralia</taxon>
        <taxon>Gnathifera</taxon>
        <taxon>Rotifera</taxon>
        <taxon>Eurotatoria</taxon>
        <taxon>Bdelloidea</taxon>
        <taxon>Adinetida</taxon>
        <taxon>Adinetidae</taxon>
        <taxon>Adineta</taxon>
    </lineage>
</organism>
<dbReference type="PROSITE" id="PS00141">
    <property type="entry name" value="ASP_PROTEASE"/>
    <property type="match status" value="1"/>
</dbReference>
<dbReference type="InterPro" id="IPR021109">
    <property type="entry name" value="Peptidase_aspartic_dom_sf"/>
</dbReference>
<dbReference type="Pfam" id="PF00026">
    <property type="entry name" value="Asp"/>
    <property type="match status" value="1"/>
</dbReference>
<evidence type="ECO:0000256" key="7">
    <source>
        <dbReference type="RuleBase" id="RU000454"/>
    </source>
</evidence>
<evidence type="ECO:0000313" key="11">
    <source>
        <dbReference type="EMBL" id="CAF3905744.1"/>
    </source>
</evidence>
<keyword evidence="9" id="KW-0732">Signal</keyword>
<evidence type="ECO:0000256" key="6">
    <source>
        <dbReference type="PIRSR" id="PIRSR601461-2"/>
    </source>
</evidence>
<evidence type="ECO:0000256" key="3">
    <source>
        <dbReference type="ARBA" id="ARBA00022750"/>
    </source>
</evidence>
<evidence type="ECO:0000256" key="2">
    <source>
        <dbReference type="ARBA" id="ARBA00022670"/>
    </source>
</evidence>
<feature type="active site" evidence="5">
    <location>
        <position position="295"/>
    </location>
</feature>
<feature type="disulfide bond" evidence="6">
    <location>
        <begin position="123"/>
        <end position="127"/>
    </location>
</feature>
<comment type="similarity">
    <text evidence="1 7">Belongs to the peptidase A1 family.</text>
</comment>
<evidence type="ECO:0000256" key="9">
    <source>
        <dbReference type="SAM" id="SignalP"/>
    </source>
</evidence>
<keyword evidence="6" id="KW-1015">Disulfide bond</keyword>
<evidence type="ECO:0000256" key="5">
    <source>
        <dbReference type="PIRSR" id="PIRSR601461-1"/>
    </source>
</evidence>
<dbReference type="PROSITE" id="PS51767">
    <property type="entry name" value="PEPTIDASE_A1"/>
    <property type="match status" value="1"/>
</dbReference>
<dbReference type="EMBL" id="CAJOAZ010002208">
    <property type="protein sequence ID" value="CAF3905744.1"/>
    <property type="molecule type" value="Genomic_DNA"/>
</dbReference>
<dbReference type="InterPro" id="IPR001969">
    <property type="entry name" value="Aspartic_peptidase_AS"/>
</dbReference>
<keyword evidence="2 7" id="KW-0645">Protease</keyword>
<dbReference type="InterPro" id="IPR033121">
    <property type="entry name" value="PEPTIDASE_A1"/>
</dbReference>
<feature type="domain" description="Peptidase A1" evidence="10">
    <location>
        <begin position="92"/>
        <end position="412"/>
    </location>
</feature>
<name>A0A819HPW2_9BILA</name>
<dbReference type="AlphaFoldDB" id="A0A819HPW2"/>
<evidence type="ECO:0000256" key="8">
    <source>
        <dbReference type="SAM" id="MobiDB-lite"/>
    </source>
</evidence>
<feature type="region of interest" description="Disordered" evidence="8">
    <location>
        <begin position="439"/>
        <end position="467"/>
    </location>
</feature>
<sequence>MNKYLLGVLALISFSILTFKQTTAKVIISSGEGTFASKDAGIKRITMQKVYRTCNDPTTQYKCDIGGGHTKITKTKRSASTTETTLDGGLYWMGLIGVGTPSQPFYIVFDTGSSHLWIPGEQCGTSCGGNHTYKPSLSSTYKAWNKTFQISYADGSNTNGVFANDTVTIAGISITGQPFAVINSASGVSGRAFDGILGLSYAKLSQNGENPVVWSMYLAGELSLPIFCFWFGPVSTGSDTGELILGGYDTTKYTGSFTYAPVSVQGYWEFIVDNVKLSTGSTTNVIANSISAVLDTGSTAAIAVPTTYLNMINTLIGATYDSNTGWYTVNCQTKPLSAFPNITVTISGVPFTLTPLMYLFIYVGPSTYKCFSTILSSNSMDQLGNPLWVLGDYFLRRFYSVFDMQQNRVGLALSTSYSIVQAVPSTLFQTTTTVTTLSTTTTKSSATTSTTTKPSTTTTTSTATTTSATTKPLITTTSATTKPSITTTAPRVITSLAPNTTCLVNIPSSVLIYRSLSISSQATYLNDIALCAGVGVLYSSWDGGNSYLESNAVIYGSGNNHTLFLKAGSRYFCLTGGFHTVYYEQGAQFNGATYTRLCSKIIFQYPSTATC</sequence>
<dbReference type="PRINTS" id="PR00792">
    <property type="entry name" value="PEPSIN"/>
</dbReference>
<comment type="caution">
    <text evidence="11">The sequence shown here is derived from an EMBL/GenBank/DDBJ whole genome shotgun (WGS) entry which is preliminary data.</text>
</comment>
<reference evidence="11" key="1">
    <citation type="submission" date="2021-02" db="EMBL/GenBank/DDBJ databases">
        <authorList>
            <person name="Nowell W R."/>
        </authorList>
    </citation>
    <scope>NUCLEOTIDE SEQUENCE</scope>
</reference>
<gene>
    <name evidence="11" type="ORF">OXD698_LOCUS24196</name>
</gene>
<dbReference type="GO" id="GO:0004190">
    <property type="term" value="F:aspartic-type endopeptidase activity"/>
    <property type="evidence" value="ECO:0007669"/>
    <property type="project" value="UniProtKB-KW"/>
</dbReference>
<evidence type="ECO:0000256" key="4">
    <source>
        <dbReference type="ARBA" id="ARBA00022801"/>
    </source>
</evidence>
<dbReference type="FunFam" id="2.40.70.10:FF:000115">
    <property type="entry name" value="Lysosomal aspartic protease"/>
    <property type="match status" value="1"/>
</dbReference>
<keyword evidence="3 7" id="KW-0064">Aspartyl protease</keyword>
<feature type="chain" id="PRO_5032267834" description="Peptidase A1 domain-containing protein" evidence="9">
    <location>
        <begin position="25"/>
        <end position="611"/>
    </location>
</feature>
<dbReference type="PANTHER" id="PTHR47966">
    <property type="entry name" value="BETA-SITE APP-CLEAVING ENZYME, ISOFORM A-RELATED"/>
    <property type="match status" value="1"/>
</dbReference>
<dbReference type="GO" id="GO:0006508">
    <property type="term" value="P:proteolysis"/>
    <property type="evidence" value="ECO:0007669"/>
    <property type="project" value="UniProtKB-KW"/>
</dbReference>
<feature type="active site" evidence="5">
    <location>
        <position position="110"/>
    </location>
</feature>
<accession>A0A819HPW2</accession>
<proteinExistence type="inferred from homology"/>
<evidence type="ECO:0000256" key="1">
    <source>
        <dbReference type="ARBA" id="ARBA00007447"/>
    </source>
</evidence>
<keyword evidence="4 7" id="KW-0378">Hydrolase</keyword>
<protein>
    <recommendedName>
        <fullName evidence="10">Peptidase A1 domain-containing protein</fullName>
    </recommendedName>
</protein>
<dbReference type="Proteomes" id="UP000663844">
    <property type="component" value="Unassembled WGS sequence"/>
</dbReference>
<dbReference type="InterPro" id="IPR001461">
    <property type="entry name" value="Aspartic_peptidase_A1"/>
</dbReference>
<dbReference type="PANTHER" id="PTHR47966:SF51">
    <property type="entry name" value="BETA-SITE APP-CLEAVING ENZYME, ISOFORM A-RELATED"/>
    <property type="match status" value="1"/>
</dbReference>
<dbReference type="SUPFAM" id="SSF50630">
    <property type="entry name" value="Acid proteases"/>
    <property type="match status" value="1"/>
</dbReference>
<evidence type="ECO:0000259" key="10">
    <source>
        <dbReference type="PROSITE" id="PS51767"/>
    </source>
</evidence>
<feature type="signal peptide" evidence="9">
    <location>
        <begin position="1"/>
        <end position="24"/>
    </location>
</feature>